<proteinExistence type="inferred from homology"/>
<dbReference type="PANTHER" id="PTHR32089">
    <property type="entry name" value="METHYL-ACCEPTING CHEMOTAXIS PROTEIN MCPB"/>
    <property type="match status" value="1"/>
</dbReference>
<dbReference type="PANTHER" id="PTHR32089:SF112">
    <property type="entry name" value="LYSOZYME-LIKE PROTEIN-RELATED"/>
    <property type="match status" value="1"/>
</dbReference>
<dbReference type="GO" id="GO:0006935">
    <property type="term" value="P:chemotaxis"/>
    <property type="evidence" value="ECO:0007669"/>
    <property type="project" value="InterPro"/>
</dbReference>
<protein>
    <submittedName>
        <fullName evidence="6">Methyl-accepting chemotaxis sensory transducer</fullName>
    </submittedName>
</protein>
<dbReference type="Proteomes" id="UP000009374">
    <property type="component" value="Unassembled WGS sequence"/>
</dbReference>
<organism evidence="6 7">
    <name type="scientific">Leptospirillum ferrodiazotrophum</name>
    <dbReference type="NCBI Taxonomy" id="412449"/>
    <lineage>
        <taxon>Bacteria</taxon>
        <taxon>Pseudomonadati</taxon>
        <taxon>Nitrospirota</taxon>
        <taxon>Nitrospiria</taxon>
        <taxon>Nitrospirales</taxon>
        <taxon>Nitrospiraceae</taxon>
        <taxon>Leptospirillum</taxon>
    </lineage>
</organism>
<dbReference type="Pfam" id="PF00015">
    <property type="entry name" value="MCPsignal"/>
    <property type="match status" value="1"/>
</dbReference>
<feature type="region of interest" description="Disordered" evidence="4">
    <location>
        <begin position="1"/>
        <end position="33"/>
    </location>
</feature>
<dbReference type="GO" id="GO:0004888">
    <property type="term" value="F:transmembrane signaling receptor activity"/>
    <property type="evidence" value="ECO:0007669"/>
    <property type="project" value="InterPro"/>
</dbReference>
<dbReference type="GO" id="GO:0007165">
    <property type="term" value="P:signal transduction"/>
    <property type="evidence" value="ECO:0007669"/>
    <property type="project" value="UniProtKB-KW"/>
</dbReference>
<keyword evidence="1 3" id="KW-0807">Transducer</keyword>
<dbReference type="InterPro" id="IPR004089">
    <property type="entry name" value="MCPsignal_dom"/>
</dbReference>
<dbReference type="GO" id="GO:0016020">
    <property type="term" value="C:membrane"/>
    <property type="evidence" value="ECO:0007669"/>
    <property type="project" value="InterPro"/>
</dbReference>
<keyword evidence="7" id="KW-1185">Reference proteome</keyword>
<dbReference type="SMART" id="SM00283">
    <property type="entry name" value="MA"/>
    <property type="match status" value="1"/>
</dbReference>
<sequence>MAAMFGRQGGGASAGGERENRFPSGDGGERGRGLTDSRVLLRILDAVPNLGIAVASPDMGSGRGGNTILYMNQAMKTIVSQMEAEMKKAFGVSASEVMGGSIHRFHQDPDRIRKILEKLSPGEVRKNQVMDIGGISLLSTTERLEDPATGELLGYMTIFRDVTSDKLLSSSVDMQEHASNDLSSAMDRLDSGIREIVTTTGRVSEEAQKTRTEGEAGRKTLDDLLSQVRESGEAMRALVDVVNGLNARSQEIGKVVEVIDDIASQTNLLALNAAIEAARAGEQGRGFAVVADEVRKLAERTIRATKEIGSTIRETQNDTTKTVTLIHGTLGKVEESQKKAEVVGTVFESIVDHASVLSNTLSSIAGVTENQSRNVSSVKKQLESLVGGLKDIMKKVRVSF</sequence>
<reference evidence="6 7" key="1">
    <citation type="journal article" date="2009" name="Appl. Environ. Microbiol.">
        <title>Community genomic and proteomic analyses of chemoautotrophic iron-oxidizing "Leptospirillum rubarum" (Group II) and "Leptospirillum ferrodiazotrophum" (Group III) bacteria in acid mine drainage biofilms.</title>
        <authorList>
            <person name="Goltsman D.S."/>
            <person name="Denef V.J."/>
            <person name="Singer S.W."/>
            <person name="VerBerkmoes N.C."/>
            <person name="Lefsrud M."/>
            <person name="Mueller R.S."/>
            <person name="Dick G.J."/>
            <person name="Sun C.L."/>
            <person name="Wheeler K.E."/>
            <person name="Zemla A."/>
            <person name="Baker B.J."/>
            <person name="Hauser L."/>
            <person name="Land M."/>
            <person name="Shah M.B."/>
            <person name="Thelen M.P."/>
            <person name="Hettich R.L."/>
            <person name="Banfield J.F."/>
        </authorList>
    </citation>
    <scope>NUCLEOTIDE SEQUENCE [LARGE SCALE GENOMIC DNA]</scope>
</reference>
<evidence type="ECO:0000256" key="3">
    <source>
        <dbReference type="PROSITE-ProRule" id="PRU00284"/>
    </source>
</evidence>
<dbReference type="PROSITE" id="PS50111">
    <property type="entry name" value="CHEMOTAXIS_TRANSDUC_2"/>
    <property type="match status" value="1"/>
</dbReference>
<evidence type="ECO:0000256" key="1">
    <source>
        <dbReference type="ARBA" id="ARBA00023224"/>
    </source>
</evidence>
<dbReference type="AlphaFoldDB" id="C6I0U7"/>
<evidence type="ECO:0000256" key="2">
    <source>
        <dbReference type="ARBA" id="ARBA00029447"/>
    </source>
</evidence>
<name>C6I0U7_9BACT</name>
<dbReference type="EMBL" id="GG693888">
    <property type="protein sequence ID" value="EES51547.1"/>
    <property type="molecule type" value="Genomic_DNA"/>
</dbReference>
<evidence type="ECO:0000256" key="4">
    <source>
        <dbReference type="SAM" id="MobiDB-lite"/>
    </source>
</evidence>
<dbReference type="PRINTS" id="PR00260">
    <property type="entry name" value="CHEMTRNSDUCR"/>
</dbReference>
<evidence type="ECO:0000313" key="6">
    <source>
        <dbReference type="EMBL" id="EES51547.1"/>
    </source>
</evidence>
<comment type="similarity">
    <text evidence="2">Belongs to the methyl-accepting chemotaxis (MCP) protein family.</text>
</comment>
<dbReference type="Gene3D" id="1.10.287.950">
    <property type="entry name" value="Methyl-accepting chemotaxis protein"/>
    <property type="match status" value="1"/>
</dbReference>
<dbReference type="CDD" id="cd11386">
    <property type="entry name" value="MCP_signal"/>
    <property type="match status" value="1"/>
</dbReference>
<feature type="domain" description="Methyl-accepting transducer" evidence="5">
    <location>
        <begin position="168"/>
        <end position="386"/>
    </location>
</feature>
<dbReference type="Gene3D" id="3.30.450.20">
    <property type="entry name" value="PAS domain"/>
    <property type="match status" value="1"/>
</dbReference>
<feature type="compositionally biased region" description="Basic and acidic residues" evidence="4">
    <location>
        <begin position="16"/>
        <end position="33"/>
    </location>
</feature>
<dbReference type="InterPro" id="IPR004090">
    <property type="entry name" value="Chemotax_Me-accpt_rcpt"/>
</dbReference>
<gene>
    <name evidence="6" type="ORF">UBAL3_95950046</name>
</gene>
<dbReference type="SUPFAM" id="SSF58104">
    <property type="entry name" value="Methyl-accepting chemotaxis protein (MCP) signaling domain"/>
    <property type="match status" value="1"/>
</dbReference>
<evidence type="ECO:0000313" key="7">
    <source>
        <dbReference type="Proteomes" id="UP000009374"/>
    </source>
</evidence>
<accession>C6I0U7</accession>
<evidence type="ECO:0000259" key="5">
    <source>
        <dbReference type="PROSITE" id="PS50111"/>
    </source>
</evidence>